<accession>A0ABV4WD79</accession>
<proteinExistence type="predicted"/>
<comment type="caution">
    <text evidence="3">The sequence shown here is derived from an EMBL/GenBank/DDBJ whole genome shotgun (WGS) entry which is preliminary data.</text>
</comment>
<reference evidence="3 4" key="1">
    <citation type="submission" date="2024-09" db="EMBL/GenBank/DDBJ databases">
        <title>Floridaenema gen nov. (Aerosakkonemataceae, Aerosakkonematales ord. nov., Cyanobacteria) from benthic tropical and subtropical fresh waters, with the description of four new species.</title>
        <authorList>
            <person name="Moretto J.A."/>
            <person name="Berthold D.E."/>
            <person name="Lefler F.W."/>
            <person name="Huang I.-S."/>
            <person name="Laughinghouse H. IV."/>
        </authorList>
    </citation>
    <scope>NUCLEOTIDE SEQUENCE [LARGE SCALE GENOMIC DNA]</scope>
    <source>
        <strain evidence="3 4">BLCC-F167</strain>
    </source>
</reference>
<dbReference type="Proteomes" id="UP001576780">
    <property type="component" value="Unassembled WGS sequence"/>
</dbReference>
<keyword evidence="4" id="KW-1185">Reference proteome</keyword>
<evidence type="ECO:0000313" key="4">
    <source>
        <dbReference type="Proteomes" id="UP001576780"/>
    </source>
</evidence>
<sequence>MANNHRNFDEVITDVWTLELGITDRLLGNCIRINWQVIVMSKTKTIRLPICVATPAPIVSRTYSYTEDYATDERADTASENNHLPLIFGLFIASLIIFSIGYIVAQNQQNIALENAKKEAIAAQNKLQAVKRCVEAIK</sequence>
<keyword evidence="1" id="KW-0175">Coiled coil</keyword>
<dbReference type="EMBL" id="JBHFNT010000007">
    <property type="protein sequence ID" value="MFB2833029.1"/>
    <property type="molecule type" value="Genomic_DNA"/>
</dbReference>
<evidence type="ECO:0000313" key="3">
    <source>
        <dbReference type="EMBL" id="MFB2833029.1"/>
    </source>
</evidence>
<evidence type="ECO:0000256" key="1">
    <source>
        <dbReference type="SAM" id="Coils"/>
    </source>
</evidence>
<feature type="transmembrane region" description="Helical" evidence="2">
    <location>
        <begin position="86"/>
        <end position="105"/>
    </location>
</feature>
<name>A0ABV4WD79_9CYAN</name>
<gene>
    <name evidence="3" type="ORF">ACE1CA_00690</name>
</gene>
<keyword evidence="2" id="KW-1133">Transmembrane helix</keyword>
<feature type="coiled-coil region" evidence="1">
    <location>
        <begin position="106"/>
        <end position="133"/>
    </location>
</feature>
<organism evidence="3 4">
    <name type="scientific">Floridaenema evergladense BLCC-F167</name>
    <dbReference type="NCBI Taxonomy" id="3153639"/>
    <lineage>
        <taxon>Bacteria</taxon>
        <taxon>Bacillati</taxon>
        <taxon>Cyanobacteriota</taxon>
        <taxon>Cyanophyceae</taxon>
        <taxon>Oscillatoriophycideae</taxon>
        <taxon>Aerosakkonematales</taxon>
        <taxon>Aerosakkonemataceae</taxon>
        <taxon>Floridanema</taxon>
        <taxon>Floridanema evergladense</taxon>
    </lineage>
</organism>
<keyword evidence="2" id="KW-0812">Transmembrane</keyword>
<protein>
    <submittedName>
        <fullName evidence="3">Uncharacterized protein</fullName>
    </submittedName>
</protein>
<evidence type="ECO:0000256" key="2">
    <source>
        <dbReference type="SAM" id="Phobius"/>
    </source>
</evidence>
<dbReference type="RefSeq" id="WP_413275501.1">
    <property type="nucleotide sequence ID" value="NZ_JBHFNT010000007.1"/>
</dbReference>
<keyword evidence="2" id="KW-0472">Membrane</keyword>